<organism evidence="2 3">
    <name type="scientific">Priestia endophytica DSM 13796</name>
    <dbReference type="NCBI Taxonomy" id="1121089"/>
    <lineage>
        <taxon>Bacteria</taxon>
        <taxon>Bacillati</taxon>
        <taxon>Bacillota</taxon>
        <taxon>Bacilli</taxon>
        <taxon>Bacillales</taxon>
        <taxon>Bacillaceae</taxon>
        <taxon>Priestia</taxon>
    </lineage>
</organism>
<dbReference type="Gene3D" id="1.10.1760.20">
    <property type="match status" value="1"/>
</dbReference>
<dbReference type="InterPro" id="IPR012651">
    <property type="entry name" value="Thia_Transptr_ThiT"/>
</dbReference>
<reference evidence="2 3" key="1">
    <citation type="submission" date="2016-10" db="EMBL/GenBank/DDBJ databases">
        <authorList>
            <person name="Varghese N."/>
            <person name="Submissions S."/>
        </authorList>
    </citation>
    <scope>NUCLEOTIDE SEQUENCE [LARGE SCALE GENOMIC DNA]</scope>
    <source>
        <strain evidence="2 3">DSM 13796</strain>
    </source>
</reference>
<dbReference type="Pfam" id="PF09515">
    <property type="entry name" value="Thia_YuaJ"/>
    <property type="match status" value="1"/>
</dbReference>
<evidence type="ECO:0000313" key="2">
    <source>
        <dbReference type="EMBL" id="SFQ63857.1"/>
    </source>
</evidence>
<keyword evidence="3" id="KW-1185">Reference proteome</keyword>
<feature type="transmembrane region" description="Helical" evidence="1">
    <location>
        <begin position="56"/>
        <end position="76"/>
    </location>
</feature>
<dbReference type="GeneID" id="93711175"/>
<feature type="transmembrane region" description="Helical" evidence="1">
    <location>
        <begin position="152"/>
        <end position="179"/>
    </location>
</feature>
<sequence length="186" mass="20304">MQRGRTLVLAEISIMTALAFLLDIIAQFFSLPQGGAISISMVPVLIVAFRHGIKGGLASGFLLGLLQVIVGPSQIYTPVQGLIDYLIAFTVIGFAGLTRKGIISSLTNNHTRKVILYVVLGSFVGSFLRYLAHCVSGYFFFAAYAPKDVPLLWYTIVYNSTYMIPAFVLSTVVTCLILISSKRLFI</sequence>
<evidence type="ECO:0000313" key="3">
    <source>
        <dbReference type="Proteomes" id="UP000182762"/>
    </source>
</evidence>
<name>A0A1I6A5Q1_9BACI</name>
<dbReference type="Proteomes" id="UP000182762">
    <property type="component" value="Unassembled WGS sequence"/>
</dbReference>
<comment type="caution">
    <text evidence="2">The sequence shown here is derived from an EMBL/GenBank/DDBJ whole genome shotgun (WGS) entry which is preliminary data.</text>
</comment>
<gene>
    <name evidence="2" type="ORF">SAMN02745910_02527</name>
</gene>
<dbReference type="RefSeq" id="WP_061804556.1">
    <property type="nucleotide sequence ID" value="NZ_FOXX01000005.1"/>
</dbReference>
<accession>A0A1I6A5Q1</accession>
<feature type="transmembrane region" description="Helical" evidence="1">
    <location>
        <begin position="82"/>
        <end position="102"/>
    </location>
</feature>
<keyword evidence="1" id="KW-1133">Transmembrane helix</keyword>
<protein>
    <submittedName>
        <fullName evidence="2">Thiamine transporter</fullName>
    </submittedName>
</protein>
<feature type="transmembrane region" description="Helical" evidence="1">
    <location>
        <begin position="7"/>
        <end position="25"/>
    </location>
</feature>
<feature type="transmembrane region" description="Helical" evidence="1">
    <location>
        <begin position="31"/>
        <end position="49"/>
    </location>
</feature>
<keyword evidence="1" id="KW-0812">Transmembrane</keyword>
<dbReference type="EMBL" id="FOXX01000005">
    <property type="protein sequence ID" value="SFQ63857.1"/>
    <property type="molecule type" value="Genomic_DNA"/>
</dbReference>
<proteinExistence type="predicted"/>
<evidence type="ECO:0000256" key="1">
    <source>
        <dbReference type="SAM" id="Phobius"/>
    </source>
</evidence>
<dbReference type="NCBIfam" id="TIGR02357">
    <property type="entry name" value="ECF_ThiT_YuaJ"/>
    <property type="match status" value="1"/>
</dbReference>
<keyword evidence="1" id="KW-0472">Membrane</keyword>
<feature type="transmembrane region" description="Helical" evidence="1">
    <location>
        <begin position="114"/>
        <end position="132"/>
    </location>
</feature>